<proteinExistence type="predicted"/>
<feature type="compositionally biased region" description="Basic and acidic residues" evidence="1">
    <location>
        <begin position="137"/>
        <end position="146"/>
    </location>
</feature>
<evidence type="ECO:0000313" key="2">
    <source>
        <dbReference type="EMBL" id="KAH0818771.1"/>
    </source>
</evidence>
<dbReference type="Proteomes" id="UP000719412">
    <property type="component" value="Unassembled WGS sequence"/>
</dbReference>
<protein>
    <submittedName>
        <fullName evidence="2">Uncharacterized protein</fullName>
    </submittedName>
</protein>
<feature type="compositionally biased region" description="Basic residues" evidence="1">
    <location>
        <begin position="147"/>
        <end position="165"/>
    </location>
</feature>
<comment type="caution">
    <text evidence="2">The sequence shown here is derived from an EMBL/GenBank/DDBJ whole genome shotgun (WGS) entry which is preliminary data.</text>
</comment>
<reference evidence="2" key="2">
    <citation type="submission" date="2021-08" db="EMBL/GenBank/DDBJ databases">
        <authorList>
            <person name="Eriksson T."/>
        </authorList>
    </citation>
    <scope>NUCLEOTIDE SEQUENCE</scope>
    <source>
        <strain evidence="2">Stoneville</strain>
        <tissue evidence="2">Whole head</tissue>
    </source>
</reference>
<feature type="region of interest" description="Disordered" evidence="1">
    <location>
        <begin position="130"/>
        <end position="208"/>
    </location>
</feature>
<organism evidence="2 3">
    <name type="scientific">Tenebrio molitor</name>
    <name type="common">Yellow mealworm beetle</name>
    <dbReference type="NCBI Taxonomy" id="7067"/>
    <lineage>
        <taxon>Eukaryota</taxon>
        <taxon>Metazoa</taxon>
        <taxon>Ecdysozoa</taxon>
        <taxon>Arthropoda</taxon>
        <taxon>Hexapoda</taxon>
        <taxon>Insecta</taxon>
        <taxon>Pterygota</taxon>
        <taxon>Neoptera</taxon>
        <taxon>Endopterygota</taxon>
        <taxon>Coleoptera</taxon>
        <taxon>Polyphaga</taxon>
        <taxon>Cucujiformia</taxon>
        <taxon>Tenebrionidae</taxon>
        <taxon>Tenebrio</taxon>
    </lineage>
</organism>
<dbReference type="EMBL" id="JABDTM020016706">
    <property type="protein sequence ID" value="KAH0818771.1"/>
    <property type="molecule type" value="Genomic_DNA"/>
</dbReference>
<reference evidence="2" key="1">
    <citation type="journal article" date="2020" name="J Insects Food Feed">
        <title>The yellow mealworm (Tenebrio molitor) genome: a resource for the emerging insects as food and feed industry.</title>
        <authorList>
            <person name="Eriksson T."/>
            <person name="Andere A."/>
            <person name="Kelstrup H."/>
            <person name="Emery V."/>
            <person name="Picard C."/>
        </authorList>
    </citation>
    <scope>NUCLEOTIDE SEQUENCE</scope>
    <source>
        <strain evidence="2">Stoneville</strain>
        <tissue evidence="2">Whole head</tissue>
    </source>
</reference>
<evidence type="ECO:0000313" key="3">
    <source>
        <dbReference type="Proteomes" id="UP000719412"/>
    </source>
</evidence>
<name>A0A8J6HRP5_TENMO</name>
<gene>
    <name evidence="2" type="ORF">GEV33_004020</name>
</gene>
<evidence type="ECO:0000256" key="1">
    <source>
        <dbReference type="SAM" id="MobiDB-lite"/>
    </source>
</evidence>
<sequence length="208" mass="24145">MPRTFHNSIMNLAKIDALASRTGTTIREKNFPTGQIFQKGISASVKYETGRDQSNAIFGSRVVAKWQNVLGLEMQDAEDGAFCSCVKEGQRVDWRRISIWFQLELRLRITTKEKYVAWFISEGEKKRRRTGAKRYKEKLNKKVDGQRKRKSEKKHKGESRYRKSANGKVKGQKEKGRKRSKKLGRGEGGWEKKIQRQSGMMEWIEENG</sequence>
<feature type="compositionally biased region" description="Basic and acidic residues" evidence="1">
    <location>
        <begin position="184"/>
        <end position="194"/>
    </location>
</feature>
<accession>A0A8J6HRP5</accession>
<keyword evidence="3" id="KW-1185">Reference proteome</keyword>
<dbReference type="AlphaFoldDB" id="A0A8J6HRP5"/>